<feature type="region of interest" description="Disordered" evidence="1">
    <location>
        <begin position="113"/>
        <end position="134"/>
    </location>
</feature>
<dbReference type="GeneID" id="83065464"/>
<feature type="compositionally biased region" description="Basic and acidic residues" evidence="1">
    <location>
        <begin position="38"/>
        <end position="58"/>
    </location>
</feature>
<dbReference type="RefSeq" id="WP_096379502.1">
    <property type="nucleotide sequence ID" value="NZ_AP014940.1"/>
</dbReference>
<dbReference type="SUPFAM" id="SSF158682">
    <property type="entry name" value="TerB-like"/>
    <property type="match status" value="1"/>
</dbReference>
<organism evidence="2 3">
    <name type="scientific">Lysobacter enzymogenes</name>
    <dbReference type="NCBI Taxonomy" id="69"/>
    <lineage>
        <taxon>Bacteria</taxon>
        <taxon>Pseudomonadati</taxon>
        <taxon>Pseudomonadota</taxon>
        <taxon>Gammaproteobacteria</taxon>
        <taxon>Lysobacterales</taxon>
        <taxon>Lysobacteraceae</taxon>
        <taxon>Lysobacter</taxon>
    </lineage>
</organism>
<dbReference type="EMBL" id="AP014940">
    <property type="protein sequence ID" value="BAV99144.1"/>
    <property type="molecule type" value="Genomic_DNA"/>
</dbReference>
<evidence type="ECO:0000313" key="2">
    <source>
        <dbReference type="EMBL" id="BAV99144.1"/>
    </source>
</evidence>
<evidence type="ECO:0000256" key="1">
    <source>
        <dbReference type="SAM" id="MobiDB-lite"/>
    </source>
</evidence>
<feature type="region of interest" description="Disordered" evidence="1">
    <location>
        <begin position="22"/>
        <end position="59"/>
    </location>
</feature>
<dbReference type="InterPro" id="IPR029024">
    <property type="entry name" value="TerB-like"/>
</dbReference>
<evidence type="ECO:0000313" key="3">
    <source>
        <dbReference type="Proteomes" id="UP000218824"/>
    </source>
</evidence>
<dbReference type="KEGG" id="lem:LEN_3657"/>
<proteinExistence type="predicted"/>
<dbReference type="Gene3D" id="1.10.3680.10">
    <property type="entry name" value="TerB-like"/>
    <property type="match status" value="1"/>
</dbReference>
<dbReference type="InterPro" id="IPR007486">
    <property type="entry name" value="YebE"/>
</dbReference>
<sequence>MKTQGFLDQLLKTAQNTLGGSGGGLGDLLGGGNPLARSEPRHDERRRGDDKRSEEKRGLLNADFGKGALTGGALGLLLGNKKLRKHAGKFALAGGVAAVGVLAYKAYGDYKRQQEGPGAAEPRTVDRLPPPQAEQHSRAILQALVAASKADGHIDAREREAIEGEFVRIDGDTQLRSWLQAELEKPLDPAEVARAAETTEIAAEMYLASLLAADEQNYMERAYLDELARQLKIDDALKTRLEQQLRDAQQG</sequence>
<evidence type="ECO:0008006" key="4">
    <source>
        <dbReference type="Google" id="ProtNLM"/>
    </source>
</evidence>
<name>A0AAU9AVC3_LYSEN</name>
<dbReference type="Pfam" id="PF04391">
    <property type="entry name" value="DUF533"/>
    <property type="match status" value="1"/>
</dbReference>
<dbReference type="CDD" id="cd07178">
    <property type="entry name" value="terB_like_YebE"/>
    <property type="match status" value="1"/>
</dbReference>
<feature type="compositionally biased region" description="Gly residues" evidence="1">
    <location>
        <begin position="22"/>
        <end position="33"/>
    </location>
</feature>
<reference evidence="2 3" key="1">
    <citation type="journal article" date="2017" name="DNA Res.">
        <title>Complete genome sequence and expression profile of the commercial lytic enzyme producer Lysobacter enzymogenes M497-1.</title>
        <authorList>
            <person name="Takami H."/>
            <person name="Toyoda A."/>
            <person name="Uchiyama I."/>
            <person name="Itoh T."/>
            <person name="Takaki Y."/>
            <person name="Arai W."/>
            <person name="Nishi S."/>
            <person name="Kawai M."/>
            <person name="Shinya K."/>
            <person name="Ikeda H."/>
        </authorList>
    </citation>
    <scope>NUCLEOTIDE SEQUENCE [LARGE SCALE GENOMIC DNA]</scope>
    <source>
        <strain evidence="2 3">M497-1</strain>
    </source>
</reference>
<gene>
    <name evidence="2" type="ORF">LEN_3657</name>
</gene>
<accession>A0AAU9AVC3</accession>
<dbReference type="AlphaFoldDB" id="A0AAU9AVC3"/>
<protein>
    <recommendedName>
        <fullName evidence="4">Tellurite resistance TerB family protein</fullName>
    </recommendedName>
</protein>
<dbReference type="Proteomes" id="UP000218824">
    <property type="component" value="Chromosome"/>
</dbReference>